<dbReference type="Pfam" id="PF08592">
    <property type="entry name" value="Anthrone_oxy"/>
    <property type="match status" value="1"/>
</dbReference>
<feature type="transmembrane region" description="Helical" evidence="5">
    <location>
        <begin position="62"/>
        <end position="81"/>
    </location>
</feature>
<dbReference type="PANTHER" id="PTHR35042:SF1">
    <property type="entry name" value="DUF1772-DOMAIN-CONTAINING PROTEIN"/>
    <property type="match status" value="1"/>
</dbReference>
<dbReference type="GO" id="GO:0016020">
    <property type="term" value="C:membrane"/>
    <property type="evidence" value="ECO:0007669"/>
    <property type="project" value="UniProtKB-SubCell"/>
</dbReference>
<protein>
    <recommendedName>
        <fullName evidence="8">DUF1772-domain-containing protein</fullName>
    </recommendedName>
</protein>
<evidence type="ECO:0000313" key="7">
    <source>
        <dbReference type="Proteomes" id="UP001049176"/>
    </source>
</evidence>
<feature type="transmembrane region" description="Helical" evidence="5">
    <location>
        <begin position="150"/>
        <end position="168"/>
    </location>
</feature>
<dbReference type="GeneID" id="66077300"/>
<keyword evidence="7" id="KW-1185">Reference proteome</keyword>
<dbReference type="AlphaFoldDB" id="A0A9P7RZ51"/>
<dbReference type="KEGG" id="more:E1B28_008224"/>
<evidence type="ECO:0000313" key="6">
    <source>
        <dbReference type="EMBL" id="KAG7091821.1"/>
    </source>
</evidence>
<dbReference type="OrthoDB" id="2585651at2759"/>
<dbReference type="InterPro" id="IPR013901">
    <property type="entry name" value="Anthrone_oxy"/>
</dbReference>
<keyword evidence="4 5" id="KW-0472">Membrane</keyword>
<evidence type="ECO:0000256" key="1">
    <source>
        <dbReference type="ARBA" id="ARBA00004141"/>
    </source>
</evidence>
<keyword evidence="3 5" id="KW-1133">Transmembrane helix</keyword>
<evidence type="ECO:0000256" key="3">
    <source>
        <dbReference type="ARBA" id="ARBA00022989"/>
    </source>
</evidence>
<dbReference type="EMBL" id="CM032185">
    <property type="protein sequence ID" value="KAG7091821.1"/>
    <property type="molecule type" value="Genomic_DNA"/>
</dbReference>
<accession>A0A9P7RZ51</accession>
<sequence>MLTGKGIRMVQALGIASSAFLSGTMISTSIIAAPALLTPSMFYSSNHLALQWRNLYMRGSRVGPPITLLASSAYLFIAYTLFGNSNARSLAQLYAIAGALTFGVVPYTMFAMKPTNDTLILKAIDGPVQEPLSKTGETEDLVERWITKNLIRGLIALGGTAVGLYATLV</sequence>
<name>A0A9P7RZ51_9AGAR</name>
<evidence type="ECO:0000256" key="5">
    <source>
        <dbReference type="SAM" id="Phobius"/>
    </source>
</evidence>
<feature type="transmembrane region" description="Helical" evidence="5">
    <location>
        <begin position="93"/>
        <end position="112"/>
    </location>
</feature>
<comment type="caution">
    <text evidence="6">The sequence shown here is derived from an EMBL/GenBank/DDBJ whole genome shotgun (WGS) entry which is preliminary data.</text>
</comment>
<dbReference type="PANTHER" id="PTHR35042">
    <property type="entry name" value="ANTHRONE OXYGENASE ENCC"/>
    <property type="match status" value="1"/>
</dbReference>
<evidence type="ECO:0008006" key="8">
    <source>
        <dbReference type="Google" id="ProtNLM"/>
    </source>
</evidence>
<evidence type="ECO:0000256" key="4">
    <source>
        <dbReference type="ARBA" id="ARBA00023136"/>
    </source>
</evidence>
<dbReference type="Proteomes" id="UP001049176">
    <property type="component" value="Chromosome 5"/>
</dbReference>
<proteinExistence type="predicted"/>
<dbReference type="RefSeq" id="XP_043008291.1">
    <property type="nucleotide sequence ID" value="XM_043153008.1"/>
</dbReference>
<reference evidence="6" key="1">
    <citation type="journal article" date="2021" name="Genome Biol. Evol.">
        <title>The assembled and annotated genome of the fairy-ring fungus Marasmius oreades.</title>
        <authorList>
            <person name="Hiltunen M."/>
            <person name="Ament-Velasquez S.L."/>
            <person name="Johannesson H."/>
        </authorList>
    </citation>
    <scope>NUCLEOTIDE SEQUENCE</scope>
    <source>
        <strain evidence="6">03SP1</strain>
    </source>
</reference>
<organism evidence="6 7">
    <name type="scientific">Marasmius oreades</name>
    <name type="common">fairy-ring Marasmius</name>
    <dbReference type="NCBI Taxonomy" id="181124"/>
    <lineage>
        <taxon>Eukaryota</taxon>
        <taxon>Fungi</taxon>
        <taxon>Dikarya</taxon>
        <taxon>Basidiomycota</taxon>
        <taxon>Agaricomycotina</taxon>
        <taxon>Agaricomycetes</taxon>
        <taxon>Agaricomycetidae</taxon>
        <taxon>Agaricales</taxon>
        <taxon>Marasmiineae</taxon>
        <taxon>Marasmiaceae</taxon>
        <taxon>Marasmius</taxon>
    </lineage>
</organism>
<comment type="subcellular location">
    <subcellularLocation>
        <location evidence="1">Membrane</location>
        <topology evidence="1">Multi-pass membrane protein</topology>
    </subcellularLocation>
</comment>
<evidence type="ECO:0000256" key="2">
    <source>
        <dbReference type="ARBA" id="ARBA00022692"/>
    </source>
</evidence>
<keyword evidence="2 5" id="KW-0812">Transmembrane</keyword>
<gene>
    <name evidence="6" type="ORF">E1B28_008224</name>
</gene>